<dbReference type="PANTHER" id="PTHR33164:SF64">
    <property type="entry name" value="TRANSCRIPTIONAL REGULATOR SLYA"/>
    <property type="match status" value="1"/>
</dbReference>
<organism evidence="6 7">
    <name type="scientific">Croceibacterium xixiisoli</name>
    <dbReference type="NCBI Taxonomy" id="1476466"/>
    <lineage>
        <taxon>Bacteria</taxon>
        <taxon>Pseudomonadati</taxon>
        <taxon>Pseudomonadota</taxon>
        <taxon>Alphaproteobacteria</taxon>
        <taxon>Sphingomonadales</taxon>
        <taxon>Erythrobacteraceae</taxon>
        <taxon>Croceibacterium</taxon>
    </lineage>
</organism>
<accession>A0A6I4U031</accession>
<evidence type="ECO:0000256" key="2">
    <source>
        <dbReference type="ARBA" id="ARBA00023125"/>
    </source>
</evidence>
<dbReference type="InterPro" id="IPR036388">
    <property type="entry name" value="WH-like_DNA-bd_sf"/>
</dbReference>
<keyword evidence="3" id="KW-0804">Transcription</keyword>
<comment type="caution">
    <text evidence="6">The sequence shown here is derived from an EMBL/GenBank/DDBJ whole genome shotgun (WGS) entry which is preliminary data.</text>
</comment>
<dbReference type="InterPro" id="IPR000835">
    <property type="entry name" value="HTH_MarR-typ"/>
</dbReference>
<keyword evidence="2" id="KW-0238">DNA-binding</keyword>
<proteinExistence type="predicted"/>
<feature type="domain" description="HTH marR-type" evidence="5">
    <location>
        <begin position="63"/>
        <end position="200"/>
    </location>
</feature>
<evidence type="ECO:0000313" key="6">
    <source>
        <dbReference type="EMBL" id="MXP00682.1"/>
    </source>
</evidence>
<evidence type="ECO:0000256" key="3">
    <source>
        <dbReference type="ARBA" id="ARBA00023163"/>
    </source>
</evidence>
<evidence type="ECO:0000259" key="5">
    <source>
        <dbReference type="PROSITE" id="PS50995"/>
    </source>
</evidence>
<keyword evidence="7" id="KW-1185">Reference proteome</keyword>
<evidence type="ECO:0000256" key="4">
    <source>
        <dbReference type="SAM" id="MobiDB-lite"/>
    </source>
</evidence>
<dbReference type="Gene3D" id="1.10.10.10">
    <property type="entry name" value="Winged helix-like DNA-binding domain superfamily/Winged helix DNA-binding domain"/>
    <property type="match status" value="1"/>
</dbReference>
<dbReference type="GO" id="GO:0003700">
    <property type="term" value="F:DNA-binding transcription factor activity"/>
    <property type="evidence" value="ECO:0007669"/>
    <property type="project" value="InterPro"/>
</dbReference>
<dbReference type="EMBL" id="WTYJ01000004">
    <property type="protein sequence ID" value="MXP00682.1"/>
    <property type="molecule type" value="Genomic_DNA"/>
</dbReference>
<dbReference type="SUPFAM" id="SSF46785">
    <property type="entry name" value="Winged helix' DNA-binding domain"/>
    <property type="match status" value="1"/>
</dbReference>
<keyword evidence="1" id="KW-0805">Transcription regulation</keyword>
<feature type="region of interest" description="Disordered" evidence="4">
    <location>
        <begin position="199"/>
        <end position="227"/>
    </location>
</feature>
<name>A0A6I4U031_9SPHN</name>
<feature type="compositionally biased region" description="Basic residues" evidence="4">
    <location>
        <begin position="16"/>
        <end position="25"/>
    </location>
</feature>
<dbReference type="GO" id="GO:0006950">
    <property type="term" value="P:response to stress"/>
    <property type="evidence" value="ECO:0007669"/>
    <property type="project" value="TreeGrafter"/>
</dbReference>
<evidence type="ECO:0000256" key="1">
    <source>
        <dbReference type="ARBA" id="ARBA00023015"/>
    </source>
</evidence>
<dbReference type="AlphaFoldDB" id="A0A6I4U031"/>
<evidence type="ECO:0000313" key="7">
    <source>
        <dbReference type="Proteomes" id="UP000469430"/>
    </source>
</evidence>
<dbReference type="SMART" id="SM00347">
    <property type="entry name" value="HTH_MARR"/>
    <property type="match status" value="1"/>
</dbReference>
<dbReference type="OrthoDB" id="582199at2"/>
<dbReference type="Pfam" id="PF12802">
    <property type="entry name" value="MarR_2"/>
    <property type="match status" value="1"/>
</dbReference>
<feature type="region of interest" description="Disordered" evidence="4">
    <location>
        <begin position="1"/>
        <end position="30"/>
    </location>
</feature>
<dbReference type="InterPro" id="IPR036390">
    <property type="entry name" value="WH_DNA-bd_sf"/>
</dbReference>
<dbReference type="PROSITE" id="PS50995">
    <property type="entry name" value="HTH_MARR_2"/>
    <property type="match status" value="1"/>
</dbReference>
<reference evidence="6 7" key="1">
    <citation type="submission" date="2019-12" db="EMBL/GenBank/DDBJ databases">
        <title>Genomic-based taxomic classification of the family Erythrobacteraceae.</title>
        <authorList>
            <person name="Xu L."/>
        </authorList>
    </citation>
    <scope>NUCLEOTIDE SEQUENCE [LARGE SCALE GENOMIC DNA]</scope>
    <source>
        <strain evidence="6 7">S36</strain>
    </source>
</reference>
<feature type="compositionally biased region" description="Basic and acidic residues" evidence="4">
    <location>
        <begin position="1"/>
        <end position="15"/>
    </location>
</feature>
<dbReference type="RefSeq" id="WP_161392405.1">
    <property type="nucleotide sequence ID" value="NZ_JBHSCP010000003.1"/>
</dbReference>
<gene>
    <name evidence="6" type="ORF">GRI97_16950</name>
</gene>
<dbReference type="GO" id="GO:0003677">
    <property type="term" value="F:DNA binding"/>
    <property type="evidence" value="ECO:0007669"/>
    <property type="project" value="UniProtKB-KW"/>
</dbReference>
<dbReference type="PRINTS" id="PR00598">
    <property type="entry name" value="HTHMARR"/>
</dbReference>
<dbReference type="Proteomes" id="UP000469430">
    <property type="component" value="Unassembled WGS sequence"/>
</dbReference>
<sequence>MTQEKKARTAQERGPKPPRRSPRKRTPADLGSLLYGGFQLDASDRHLANYHRLSPDSLEDDSYFRVTRALVVAARRWRKVANDRIKPLDHSMVQWETLYLVAYSGEDLTQSELARAVGVEGPTMVRILHLLAEDGLLERHQSRDDLRVTINRITDSGRRVISDIMAITNQLRSEMLENIPADDLAVAQRVMTQLVRNLEAAQGKPTRAGSKPKDQRTTRPAKNHEGE</sequence>
<feature type="compositionally biased region" description="Basic and acidic residues" evidence="4">
    <location>
        <begin position="211"/>
        <end position="227"/>
    </location>
</feature>
<dbReference type="InterPro" id="IPR039422">
    <property type="entry name" value="MarR/SlyA-like"/>
</dbReference>
<dbReference type="PANTHER" id="PTHR33164">
    <property type="entry name" value="TRANSCRIPTIONAL REGULATOR, MARR FAMILY"/>
    <property type="match status" value="1"/>
</dbReference>
<protein>
    <submittedName>
        <fullName evidence="6">MarR family transcriptional regulator</fullName>
    </submittedName>
</protein>